<dbReference type="Gene3D" id="4.10.1000.10">
    <property type="entry name" value="Zinc finger, CCCH-type"/>
    <property type="match status" value="1"/>
</dbReference>
<dbReference type="PANTHER" id="PTHR17611:SF3">
    <property type="entry name" value="DNA SEGMENT, CHR 5, ERATO DOI 579, EXPRESSED"/>
    <property type="match status" value="1"/>
</dbReference>
<evidence type="ECO:0000256" key="1">
    <source>
        <dbReference type="PROSITE-ProRule" id="PRU00723"/>
    </source>
</evidence>
<feature type="zinc finger region" description="C3H1-type" evidence="1">
    <location>
        <begin position="1523"/>
        <end position="1545"/>
    </location>
</feature>
<proteinExistence type="predicted"/>
<feature type="region of interest" description="Disordered" evidence="2">
    <location>
        <begin position="1584"/>
        <end position="1613"/>
    </location>
</feature>
<feature type="compositionally biased region" description="Polar residues" evidence="2">
    <location>
        <begin position="1680"/>
        <end position="1703"/>
    </location>
</feature>
<accession>A0AAV2QSD2</accession>
<evidence type="ECO:0000256" key="2">
    <source>
        <dbReference type="SAM" id="MobiDB-lite"/>
    </source>
</evidence>
<feature type="region of interest" description="Disordered" evidence="2">
    <location>
        <begin position="452"/>
        <end position="481"/>
    </location>
</feature>
<feature type="region of interest" description="Disordered" evidence="2">
    <location>
        <begin position="184"/>
        <end position="228"/>
    </location>
</feature>
<feature type="domain" description="C3H1-type" evidence="3">
    <location>
        <begin position="1523"/>
        <end position="1545"/>
    </location>
</feature>
<feature type="region of interest" description="Disordered" evidence="2">
    <location>
        <begin position="570"/>
        <end position="597"/>
    </location>
</feature>
<reference evidence="4 5" key="1">
    <citation type="submission" date="2024-05" db="EMBL/GenBank/DDBJ databases">
        <authorList>
            <person name="Wallberg A."/>
        </authorList>
    </citation>
    <scope>NUCLEOTIDE SEQUENCE [LARGE SCALE GENOMIC DNA]</scope>
</reference>
<dbReference type="Pfam" id="PF14608">
    <property type="entry name" value="zf-CCCH_2"/>
    <property type="match status" value="2"/>
</dbReference>
<feature type="region of interest" description="Disordered" evidence="2">
    <location>
        <begin position="918"/>
        <end position="940"/>
    </location>
</feature>
<evidence type="ECO:0000259" key="3">
    <source>
        <dbReference type="PROSITE" id="PS50103"/>
    </source>
</evidence>
<keyword evidence="1" id="KW-0863">Zinc-finger</keyword>
<feature type="region of interest" description="Disordered" evidence="2">
    <location>
        <begin position="1275"/>
        <end position="1296"/>
    </location>
</feature>
<dbReference type="PANTHER" id="PTHR17611">
    <property type="entry name" value="DNA SEGMENT, CHR 5, ERATO DOI 579, EXPRESSED"/>
    <property type="match status" value="1"/>
</dbReference>
<sequence length="1726" mass="189219">MKLVQCSVAPSLVVEWLCGELEERGIPGPTYAHTLLSLLHHHYCPHPPLSKSKPTSSTPSATPQGYPGPLPQRYHHPLSRKHLDDFDLRDLDLDDLLASTTHPDADIPSTDIQSFTQQQRGSSRRARKRYKVRQKQRTLTSEQLQKVAALQCLMSASDERYDLECLVEELCSRLKSAKEEQQHCSADHKNNKNIDSATVGGGVWPRGSEESQTNDTTDDSTDSSTPEEQAQKYYAAFPPLSGSHVENCEPWKPDSAACSRALISKKVNASLKVGSEIIKHSASDCKMPRSHRKKLREREKKKVQDDGNEAEGGSTRRSQHHVTFTFLGKNKEVKKLSTEHYDTDSASDIETGKDRRRKKFTGPLPDEDIGEGYIGDTSSRESSEDRDKGEGDLFCGFAKDDKCQRSYGMLRGIGIVGSSKASPEEWECMGSLLMYGGNDQLLEANVAGQYGGSGHRGNSRLFERGSSSSSSGSSSDVEIPVTGDVDAESVRQLERKISHTMAAWGQAADDIGHGRGEHVWDPPTMNDLNLYTSIWGYDVPEGLQQQHQQQYVTGGESYEQQEPSIVNNHSGFTTQDSLSSLTPTTAGEPPPSLWPQHSDPWQSSLNPLINEDEDPLISSFHSHSPLNSSNNNLGISEIILNQADGIEKAIWSDCNANNISGQGDSMISFIEDLENANDEIFKQDNVMSKSNEHLENKLCESFKKLDLDDLWDSSLGLANTFASDLSISNSNLECVGDNNNVIDDSKRSDSQHEQMMALVEDVCKSYEESQEEILSDTQMLKQVASGPRGPHADLRHNEESSGFTVVVPRTPKHNSGLEELSENLLLGATADTSDMDAADPLQEEENLLTSPRTHFRPIRQESLGSTADEHYEDGTMFVINSDPPDLPFQRTGSGALFLESDLLQGSPKKYMVYKEPVAKPVQNEDKDEDDDNEKNEAGSFIPKFKVVNNEKFCQTEDERSKRLHQLYSESCREKLTSSYEPNDAQEEFLVLNSNEEESDVFDFQHQDFPEPSHNLANIWKTNEDSDDNSSDIMYSKNIWQMQLNHQDKVWSVLLENSGREGPSRGYELVGSAVGSREDVTTGSGWSCEAQFEPLQEERSSVIGDLSHNKSEAVSIPTSLANLWDTEVGHSGNPLSSPMFGNSISSLKGLWSHFPAGDQEQETKQEKAVESSQISHQQQPPVGSQLSGIIPDSCFVFSNLKEPGPWKSSSMSESFPTGLKKENLWPDPEILEAPGRLFGGSSSERCVGGSSLRAEADKEAEELLGALSAQTNTSAAPQLYGNSLPSHGNPHPAPINLLSSAAASTHGNSLPLGRSPLTSPRPLHERLSKAVRGGGSTTGASSGGGGGGGSGGGRGGGVGEARGVNGEAIEQEDLDDLAPGWELNDGFEWEPQTSLDKDDEDGCADEGEGCEVLIYEADDGSTYTIPVEYLDDTLYDQIFGDSAATRPFGGSLPDLPLGNPLHMRFSSELEEEWKKSGIPYKVQLPRKSRPGKWIPPSRRPCSFFMEGNCRRTDCKFSHDLASITCRFWEEGSCLKGITCPFLHGYPLRRRRNKSEGAAAAVSHTDIEKEDKLGSSFEINSEMDFPSLGSSAESKVSTMEEHLGSGGGGSKAVSQGGSAASVTVVNSVAATSLQLNTQKNKKKKKFITITKNLIGEIKSIESDRAARRKAVKIKERRRRNTDTNSDTVNQKHPVAQTSSSQTKSNGLKKGECQRTHGNGHDDGTMSDY</sequence>
<feature type="compositionally biased region" description="Basic and acidic residues" evidence="2">
    <location>
        <begin position="296"/>
        <end position="305"/>
    </location>
</feature>
<feature type="compositionally biased region" description="Polar residues" evidence="2">
    <location>
        <begin position="1275"/>
        <end position="1285"/>
    </location>
</feature>
<feature type="region of interest" description="Disordered" evidence="2">
    <location>
        <begin position="1329"/>
        <end position="1361"/>
    </location>
</feature>
<feature type="domain" description="C3H1-type" evidence="3">
    <location>
        <begin position="1494"/>
        <end position="1520"/>
    </location>
</feature>
<feature type="compositionally biased region" description="Low complexity" evidence="2">
    <location>
        <begin position="465"/>
        <end position="475"/>
    </location>
</feature>
<feature type="compositionally biased region" description="Polar residues" evidence="2">
    <location>
        <begin position="1586"/>
        <end position="1595"/>
    </location>
</feature>
<feature type="compositionally biased region" description="Low complexity" evidence="2">
    <location>
        <begin position="49"/>
        <end position="63"/>
    </location>
</feature>
<organism evidence="4 5">
    <name type="scientific">Meganyctiphanes norvegica</name>
    <name type="common">Northern krill</name>
    <name type="synonym">Thysanopoda norvegica</name>
    <dbReference type="NCBI Taxonomy" id="48144"/>
    <lineage>
        <taxon>Eukaryota</taxon>
        <taxon>Metazoa</taxon>
        <taxon>Ecdysozoa</taxon>
        <taxon>Arthropoda</taxon>
        <taxon>Crustacea</taxon>
        <taxon>Multicrustacea</taxon>
        <taxon>Malacostraca</taxon>
        <taxon>Eumalacostraca</taxon>
        <taxon>Eucarida</taxon>
        <taxon>Euphausiacea</taxon>
        <taxon>Euphausiidae</taxon>
        <taxon>Meganyctiphanes</taxon>
    </lineage>
</organism>
<feature type="compositionally biased region" description="Basic residues" evidence="2">
    <location>
        <begin position="122"/>
        <end position="136"/>
    </location>
</feature>
<keyword evidence="1" id="KW-0862">Zinc</keyword>
<dbReference type="Pfam" id="PF15376">
    <property type="entry name" value="DUF4603"/>
    <property type="match status" value="1"/>
</dbReference>
<feature type="compositionally biased region" description="Basic and acidic residues" evidence="2">
    <location>
        <begin position="378"/>
        <end position="389"/>
    </location>
</feature>
<feature type="region of interest" description="Disordered" evidence="2">
    <location>
        <begin position="1377"/>
        <end position="1404"/>
    </location>
</feature>
<protein>
    <recommendedName>
        <fullName evidence="3">C3H1-type domain-containing protein</fullName>
    </recommendedName>
</protein>
<feature type="region of interest" description="Disordered" evidence="2">
    <location>
        <begin position="1157"/>
        <end position="1184"/>
    </location>
</feature>
<feature type="region of interest" description="Disordered" evidence="2">
    <location>
        <begin position="101"/>
        <end position="137"/>
    </location>
</feature>
<comment type="caution">
    <text evidence="4">The sequence shown here is derived from an EMBL/GenBank/DDBJ whole genome shotgun (WGS) entry which is preliminary data.</text>
</comment>
<dbReference type="PROSITE" id="PS50103">
    <property type="entry name" value="ZF_C3H1"/>
    <property type="match status" value="2"/>
</dbReference>
<dbReference type="InterPro" id="IPR027871">
    <property type="entry name" value="DUF4603"/>
</dbReference>
<feature type="compositionally biased region" description="Polar residues" evidence="2">
    <location>
        <begin position="110"/>
        <end position="121"/>
    </location>
</feature>
<feature type="compositionally biased region" description="Basic and acidic residues" evidence="2">
    <location>
        <begin position="1706"/>
        <end position="1726"/>
    </location>
</feature>
<dbReference type="InterPro" id="IPR000571">
    <property type="entry name" value="Znf_CCCH"/>
</dbReference>
<dbReference type="GO" id="GO:0008270">
    <property type="term" value="F:zinc ion binding"/>
    <property type="evidence" value="ECO:0007669"/>
    <property type="project" value="UniProtKB-KW"/>
</dbReference>
<name>A0AAV2QSD2_MEGNR</name>
<feature type="compositionally biased region" description="Polar residues" evidence="2">
    <location>
        <begin position="1169"/>
        <end position="1184"/>
    </location>
</feature>
<dbReference type="EMBL" id="CAXKWB010008844">
    <property type="protein sequence ID" value="CAL4092723.1"/>
    <property type="molecule type" value="Genomic_DNA"/>
</dbReference>
<feature type="region of interest" description="Disordered" evidence="2">
    <location>
        <begin position="1662"/>
        <end position="1726"/>
    </location>
</feature>
<feature type="compositionally biased region" description="Polar residues" evidence="2">
    <location>
        <begin position="570"/>
        <end position="585"/>
    </location>
</feature>
<evidence type="ECO:0000313" key="4">
    <source>
        <dbReference type="EMBL" id="CAL4092723.1"/>
    </source>
</evidence>
<dbReference type="SMART" id="SM00356">
    <property type="entry name" value="ZnF_C3H1"/>
    <property type="match status" value="2"/>
</dbReference>
<dbReference type="Proteomes" id="UP001497623">
    <property type="component" value="Unassembled WGS sequence"/>
</dbReference>
<evidence type="ECO:0000313" key="5">
    <source>
        <dbReference type="Proteomes" id="UP001497623"/>
    </source>
</evidence>
<feature type="compositionally biased region" description="Basic residues" evidence="2">
    <location>
        <begin position="1664"/>
        <end position="1677"/>
    </location>
</feature>
<keyword evidence="1" id="KW-0479">Metal-binding</keyword>
<feature type="zinc finger region" description="C3H1-type" evidence="1">
    <location>
        <begin position="1494"/>
        <end position="1520"/>
    </location>
</feature>
<feature type="region of interest" description="Disordered" evidence="2">
    <location>
        <begin position="281"/>
        <end position="321"/>
    </location>
</feature>
<keyword evidence="5" id="KW-1185">Reference proteome</keyword>
<gene>
    <name evidence="4" type="ORF">MNOR_LOCUS14644</name>
</gene>
<feature type="compositionally biased region" description="Gly residues" evidence="2">
    <location>
        <begin position="1331"/>
        <end position="1359"/>
    </location>
</feature>
<feature type="region of interest" description="Disordered" evidence="2">
    <location>
        <begin position="47"/>
        <end position="77"/>
    </location>
</feature>
<feature type="region of interest" description="Disordered" evidence="2">
    <location>
        <begin position="337"/>
        <end position="389"/>
    </location>
</feature>